<keyword evidence="3" id="KW-1185">Reference proteome</keyword>
<keyword evidence="1" id="KW-0812">Transmembrane</keyword>
<feature type="transmembrane region" description="Helical" evidence="1">
    <location>
        <begin position="12"/>
        <end position="32"/>
    </location>
</feature>
<dbReference type="EMBL" id="FWXD01000029">
    <property type="protein sequence ID" value="SMC29078.1"/>
    <property type="molecule type" value="Genomic_DNA"/>
</dbReference>
<evidence type="ECO:0000313" key="3">
    <source>
        <dbReference type="Proteomes" id="UP000192761"/>
    </source>
</evidence>
<feature type="transmembrane region" description="Helical" evidence="1">
    <location>
        <begin position="193"/>
        <end position="210"/>
    </location>
</feature>
<keyword evidence="1" id="KW-1133">Transmembrane helix</keyword>
<dbReference type="RefSeq" id="WP_084092526.1">
    <property type="nucleotide sequence ID" value="NZ_FWXD01000029.1"/>
</dbReference>
<feature type="transmembrane region" description="Helical" evidence="1">
    <location>
        <begin position="261"/>
        <end position="280"/>
    </location>
</feature>
<feature type="transmembrane region" description="Helical" evidence="1">
    <location>
        <begin position="231"/>
        <end position="249"/>
    </location>
</feature>
<feature type="transmembrane region" description="Helical" evidence="1">
    <location>
        <begin position="44"/>
        <end position="65"/>
    </location>
</feature>
<evidence type="ECO:0000256" key="1">
    <source>
        <dbReference type="SAM" id="Phobius"/>
    </source>
</evidence>
<gene>
    <name evidence="2" type="ORF">SAMN02745857_03580</name>
</gene>
<keyword evidence="1" id="KW-0472">Membrane</keyword>
<dbReference type="STRING" id="1121001.SAMN02745857_03580"/>
<evidence type="ECO:0000313" key="2">
    <source>
        <dbReference type="EMBL" id="SMC29078.1"/>
    </source>
</evidence>
<sequence length="396" mass="43589">MTATAPAEHRLLYPLTWRLVVAGLGLAVMLFWPLSLQHLGHWNLLGVAFTLLFGAIGAALVWVGWTNTQLTLRGDRLHADTMPRVQLQRAEVAGWSLWPEFSPECLTLYGRDGAELLNLPLGEREQPLLLHWLGDIPRRPDPALPADSPLLDARLGASPAQRLAGLRRVTRWSGLLVYGGMLGMWIASFFQPAWTVIPAALILAVLLWLLQRGWADLFTTSKTITVRRITGGVLLLMLLQGLVLSKPLRMMDVLHGQPSRYAGVALALLGLALLARPLWLSWPAAPIWQRLGQLALLTVLLEEIGFQMTFNYNAYFAHSPAPAYWQVRSVNHDDGQLLVQFAAPAPQGALLLIARPPYHLAPDEPVCIQAHYGALGMDWFELKPGSACAPSAGARP</sequence>
<protein>
    <recommendedName>
        <fullName evidence="4">PH domain-containing protein</fullName>
    </recommendedName>
</protein>
<reference evidence="2 3" key="1">
    <citation type="submission" date="2017-04" db="EMBL/GenBank/DDBJ databases">
        <authorList>
            <person name="Afonso C.L."/>
            <person name="Miller P.J."/>
            <person name="Scott M.A."/>
            <person name="Spackman E."/>
            <person name="Goraichik I."/>
            <person name="Dimitrov K.M."/>
            <person name="Suarez D.L."/>
            <person name="Swayne D.E."/>
        </authorList>
    </citation>
    <scope>NUCLEOTIDE SEQUENCE [LARGE SCALE GENOMIC DNA]</scope>
    <source>
        <strain evidence="2 3">DSM 23236</strain>
    </source>
</reference>
<evidence type="ECO:0008006" key="4">
    <source>
        <dbReference type="Google" id="ProtNLM"/>
    </source>
</evidence>
<proteinExistence type="predicted"/>
<name>A0A1W1Y008_9NEIS</name>
<organism evidence="2 3">
    <name type="scientific">Andreprevotia lacus DSM 23236</name>
    <dbReference type="NCBI Taxonomy" id="1121001"/>
    <lineage>
        <taxon>Bacteria</taxon>
        <taxon>Pseudomonadati</taxon>
        <taxon>Pseudomonadota</taxon>
        <taxon>Betaproteobacteria</taxon>
        <taxon>Neisseriales</taxon>
        <taxon>Chitinibacteraceae</taxon>
        <taxon>Andreprevotia</taxon>
    </lineage>
</organism>
<feature type="transmembrane region" description="Helical" evidence="1">
    <location>
        <begin position="169"/>
        <end position="187"/>
    </location>
</feature>
<dbReference type="Proteomes" id="UP000192761">
    <property type="component" value="Unassembled WGS sequence"/>
</dbReference>
<accession>A0A1W1Y008</accession>
<dbReference type="AlphaFoldDB" id="A0A1W1Y008"/>